<feature type="compositionally biased region" description="Polar residues" evidence="4">
    <location>
        <begin position="1822"/>
        <end position="1846"/>
    </location>
</feature>
<dbReference type="Gene3D" id="2.60.40.10">
    <property type="entry name" value="Immunoglobulins"/>
    <property type="match status" value="3"/>
</dbReference>
<feature type="compositionally biased region" description="Polar residues" evidence="4">
    <location>
        <begin position="1914"/>
        <end position="1925"/>
    </location>
</feature>
<keyword evidence="3" id="KW-0119">Carbohydrate metabolism</keyword>
<feature type="region of interest" description="Disordered" evidence="4">
    <location>
        <begin position="397"/>
        <end position="442"/>
    </location>
</feature>
<protein>
    <submittedName>
        <fullName evidence="6">Fibronectin type III domain protein</fullName>
    </submittedName>
</protein>
<dbReference type="GO" id="GO:0000272">
    <property type="term" value="P:polysaccharide catabolic process"/>
    <property type="evidence" value="ECO:0007669"/>
    <property type="project" value="UniProtKB-KW"/>
</dbReference>
<dbReference type="SUPFAM" id="SSF49265">
    <property type="entry name" value="Fibronectin type III"/>
    <property type="match status" value="2"/>
</dbReference>
<evidence type="ECO:0000259" key="5">
    <source>
        <dbReference type="PROSITE" id="PS50853"/>
    </source>
</evidence>
<reference evidence="6 7" key="1">
    <citation type="submission" date="2017-12" db="EMBL/GenBank/DDBJ databases">
        <title>Sequencing the genomes of 1000 Actinobacteria strains.</title>
        <authorList>
            <person name="Klenk H.-P."/>
        </authorList>
    </citation>
    <scope>NUCLEOTIDE SEQUENCE [LARGE SCALE GENOMIC DNA]</scope>
    <source>
        <strain evidence="6 7">DSM 12806</strain>
    </source>
</reference>
<dbReference type="InterPro" id="IPR050964">
    <property type="entry name" value="Striated_Muscle_Regulatory"/>
</dbReference>
<keyword evidence="2" id="KW-0326">Glycosidase</keyword>
<feature type="region of interest" description="Disordered" evidence="4">
    <location>
        <begin position="1820"/>
        <end position="1847"/>
    </location>
</feature>
<proteinExistence type="predicted"/>
<dbReference type="CDD" id="cd00063">
    <property type="entry name" value="FN3"/>
    <property type="match status" value="3"/>
</dbReference>
<evidence type="ECO:0000256" key="4">
    <source>
        <dbReference type="SAM" id="MobiDB-lite"/>
    </source>
</evidence>
<dbReference type="GO" id="GO:0016798">
    <property type="term" value="F:hydrolase activity, acting on glycosyl bonds"/>
    <property type="evidence" value="ECO:0007669"/>
    <property type="project" value="UniProtKB-KW"/>
</dbReference>
<keyword evidence="2" id="KW-0378">Hydrolase</keyword>
<dbReference type="Pfam" id="PF17963">
    <property type="entry name" value="Big_9"/>
    <property type="match status" value="3"/>
</dbReference>
<sequence>MRGAGARAAATRRARRRVASLVTVALVASALGYVAVASDGTTVHETDLNDAGVFVSSAAQAKFAKANVPIGQLDTGVATDAGTGAGLDVLQDGAAVLGLRTDTGELFPIDVRTSTAGDPAATVPAVKSVPGRWTPRPVALGGGTLALLDPAAGKVYAQRVDPATGTDNLPGLATGAEPVATVGPNGALAVGLDGVIHVVSGADGRVTSVAPAAAGFARPVVAPTSLRAATPDITAVGRAWVAYDAARDRVYTASRPAGFDAQVTVDGARFAALQQPGPDAEAVVVQSADRAAQVPLDGGVSPGGVVVGERVNRVPGAVLLSRPVVLAGCLHAAWAEEERVFYGANCGRVGDEPSTTLPAEGTLPTRDGVALRVNRGLVVLNDLDNGGVWDLEDKPTKIDNWDALTPPVQEDDKTRKKDENLLDDTAAQQPPTAKDDAETVRPGRTSKLHVLDNDTDAAGSVLAIDQRDVTAPSTKGVAATVSADGQAVDVSVPAEAAGGLFEFSYKVNNGKKTSQKSARVTVRVVGDDVNGPPRLRPGGARLAQQVYPVIVGKRLSVPVLADWRDPENDVLAARAETEGGVVDGQGRITLRAPTEVGRQQIGYVVTDGLGGSTEGTVAALVIGTGPDVKLVAPRTQPDAVRGVVGKPLQVEPLGNDVAGADPGEPDATLTLRSEVRPVGPLQVDTDLATGQVTITGSAPGTYELSYSAVTGAGAAPGRIRVDLVTPPEGAPPVSVPDTATLHDQAATLVDVLANDYSPRGDVLVTAAVQAEGENSWLQPSIYQGRWVRLESREPAPLDGPGRRGVIRYTVSDGTQRVTGQVAVLQQSALDGPVPLVVDDEAAVREGDTVSIPVLDNDTMADGIPLVLDPGSVKVISTGDEQRAFASGNVIRYVPEATALKASRFVTIEYAAYAEGMKDRAQTARVRVQVTPLPNAQRINQAPVARSFTATVTAGDPITMTVPTFGVDPDGDSVSVTGVVGADGGAVDLTLGRVVGIGPSTIRYESFPLAAGTEVVTYEVRDRFGATSRASVRVGVVQPGDPQPPVAVADEVFAAPGKTVTVKPLTNDLVARGDSVEVETRSLNSPATLRLWRVDDDNVVQTEVPDDTTQLHQLGYSISNGIFDPSKASILVRPVKGWVNPPVANDDVAAPKPGETATLVDALANDTDVDSDPATLQIVDVLSPDARYDPSTRRVSVKILDHPYAVPYVIEDEDGATAMAVINVPTGANGQPFVVQNAVIEMDKDSTRTVALNDYVKSPRGRVVSVTTADTVSASPAEDLDVSVTDNRTLELTSSNGYVGPAAVMLEVTDQDAVGQKDFGTAYVSVPVQIGPKVPLLRCPEGEVSVLAGGIDRSVDLPTFCHVWLPVGTGLDSVRFETRWQTEADADLRIDGPSNRRVTLHADAGASSSRGRLSVTAPGLATPSTIGVRVIGTDEAARSGLTPGGAEDPVPAPRMRPISLTGLQEGQSRAVDVSVYLDSPLAEPACSITSARIERGTGVTVSTSGCTLTVTVGTQPSPTASIALSVSDGPGRTAPGRVSVTMLGRPSVPRQVGAVADRDAGGQARVAWLPPTYDGGATVSSYVVRWTGGSSGQMSCSASPCTVTGLTNGKDYRFTVAAVNGVGEGPASEPSAAVRPDTLPRQVTGVRMLARGDRSLEIGWDEPTNEGSPLTKYVVRLISSTGETRTVDVAAPSLRTTVTGLDNMAEQSVQVQAWNELGAGPFGPAVTMQSAGTPPALPAPGIQASGPGPAQDSAALTITWEQGSPNGPPTTKYTLYQSVGNGAWTAVATTAPGTRDAKVTIPYDGNTYRYTVTLTNGAGLEGPQTNSSSFTSVGQPSTPTLTASTPNNDRRITLTVGVGQPRAGSFTTIRWSGGGQNGSHACGCAPGSQVSFTVGPFDTSPTNNRTLTVWTVNSGGSESNRVSDTATPYGPTLQPTGLSSTRSGNTITWSWNLPENGRPIQRVEVRGAVGQVFDSAKQQVSFTGQDGRTYQLEVRAYAGGDWSPWAGPDSQSIPQPKSVTVLKGSTCTQRSCNTGNGSCTSAGCRWIAVRTSGFSGGVTCTFRVDGGTVSGWRDLSMGGNATQESDNFYGGTGTVTAICDGVSDSLQW</sequence>
<dbReference type="SMART" id="SM00060">
    <property type="entry name" value="FN3"/>
    <property type="match status" value="4"/>
</dbReference>
<feature type="compositionally biased region" description="Basic and acidic residues" evidence="4">
    <location>
        <begin position="410"/>
        <end position="420"/>
    </location>
</feature>
<feature type="domain" description="Fibronectin type-III" evidence="5">
    <location>
        <begin position="1641"/>
        <end position="1735"/>
    </location>
</feature>
<organism evidence="6 7">
    <name type="scientific">Phycicoccus duodecadis</name>
    <dbReference type="NCBI Taxonomy" id="173053"/>
    <lineage>
        <taxon>Bacteria</taxon>
        <taxon>Bacillati</taxon>
        <taxon>Actinomycetota</taxon>
        <taxon>Actinomycetes</taxon>
        <taxon>Micrococcales</taxon>
        <taxon>Intrasporangiaceae</taxon>
        <taxon>Phycicoccus</taxon>
    </lineage>
</organism>
<feature type="region of interest" description="Disordered" evidence="4">
    <location>
        <begin position="1914"/>
        <end position="1940"/>
    </location>
</feature>
<dbReference type="InterPro" id="IPR036116">
    <property type="entry name" value="FN3_sf"/>
</dbReference>
<dbReference type="PANTHER" id="PTHR13817">
    <property type="entry name" value="TITIN"/>
    <property type="match status" value="1"/>
</dbReference>
<feature type="domain" description="Fibronectin type-III" evidence="5">
    <location>
        <begin position="1738"/>
        <end position="1835"/>
    </location>
</feature>
<dbReference type="RefSeq" id="WP_101394295.1">
    <property type="nucleotide sequence ID" value="NZ_PJNE01000001.1"/>
</dbReference>
<dbReference type="PROSITE" id="PS50853">
    <property type="entry name" value="FN3"/>
    <property type="match status" value="3"/>
</dbReference>
<dbReference type="PANTHER" id="PTHR13817:SF73">
    <property type="entry name" value="FIBRONECTIN TYPE-III DOMAIN-CONTAINING PROTEIN"/>
    <property type="match status" value="1"/>
</dbReference>
<keyword evidence="3" id="KW-0624">Polysaccharide degradation</keyword>
<name>A0A2N3YFK0_9MICO</name>
<comment type="caution">
    <text evidence="6">The sequence shown here is derived from an EMBL/GenBank/DDBJ whole genome shotgun (WGS) entry which is preliminary data.</text>
</comment>
<dbReference type="InterPro" id="IPR003961">
    <property type="entry name" value="FN3_dom"/>
</dbReference>
<keyword evidence="1" id="KW-0677">Repeat</keyword>
<evidence type="ECO:0000256" key="3">
    <source>
        <dbReference type="ARBA" id="ARBA00023326"/>
    </source>
</evidence>
<evidence type="ECO:0000313" key="7">
    <source>
        <dbReference type="Proteomes" id="UP000233781"/>
    </source>
</evidence>
<evidence type="ECO:0000256" key="2">
    <source>
        <dbReference type="ARBA" id="ARBA00023295"/>
    </source>
</evidence>
<feature type="region of interest" description="Disordered" evidence="4">
    <location>
        <begin position="1728"/>
        <end position="1751"/>
    </location>
</feature>
<dbReference type="EMBL" id="PJNE01000001">
    <property type="protein sequence ID" value="PKW25599.1"/>
    <property type="molecule type" value="Genomic_DNA"/>
</dbReference>
<evidence type="ECO:0000256" key="1">
    <source>
        <dbReference type="ARBA" id="ARBA00022737"/>
    </source>
</evidence>
<dbReference type="Proteomes" id="UP000233781">
    <property type="component" value="Unassembled WGS sequence"/>
</dbReference>
<evidence type="ECO:0000313" key="6">
    <source>
        <dbReference type="EMBL" id="PKW25599.1"/>
    </source>
</evidence>
<dbReference type="InterPro" id="IPR013783">
    <property type="entry name" value="Ig-like_fold"/>
</dbReference>
<keyword evidence="7" id="KW-1185">Reference proteome</keyword>
<gene>
    <name evidence="6" type="ORF">ATL31_0396</name>
</gene>
<accession>A0A2N3YFK0</accession>
<feature type="domain" description="Fibronectin type-III" evidence="5">
    <location>
        <begin position="1547"/>
        <end position="1640"/>
    </location>
</feature>
<dbReference type="Pfam" id="PF00041">
    <property type="entry name" value="fn3"/>
    <property type="match status" value="2"/>
</dbReference>